<dbReference type="SMART" id="SM01329">
    <property type="entry name" value="Iso_dh"/>
    <property type="match status" value="1"/>
</dbReference>
<dbReference type="InterPro" id="IPR024084">
    <property type="entry name" value="IsoPropMal-DH-like_dom"/>
</dbReference>
<protein>
    <submittedName>
        <fullName evidence="4">Isocitrate/isopropylmalate dehydrogenase family protein</fullName>
    </submittedName>
</protein>
<organism evidence="4 5">
    <name type="scientific">Actinophytocola gossypii</name>
    <dbReference type="NCBI Taxonomy" id="2812003"/>
    <lineage>
        <taxon>Bacteria</taxon>
        <taxon>Bacillati</taxon>
        <taxon>Actinomycetota</taxon>
        <taxon>Actinomycetes</taxon>
        <taxon>Pseudonocardiales</taxon>
        <taxon>Pseudonocardiaceae</taxon>
    </lineage>
</organism>
<sequence>MSYDIAVLEGDDIGLEIVPVAVEVLTAALDRAGVTDVVLHPLPIGAAALGEHGTTFPDRTRDALASMHGVILGPIGHAAYPPGAVNPHPVIRRTLDLYANHRPARSYPDLPSLHRDVDLVVLRENNEGFQPDRNMLAGSGEFQPDEDHAYSIRVITARQSGRIARAGFELARQRRGHVTAIHKRTVFRLTDGLFMREVERVAADYPDVRLDDHQVDTAALHLVTHPADFDVVLCTNMFGDILSDLTAGLVGGLGMAPGLSAGDEVAMAQATHGSAPDIAGTGRANPYAMIMSVRMLVAWLGNQHADPRLTAAADAIGAAVDSVLARPDQRTPDLGGTATTERMGAAVVRALG</sequence>
<keyword evidence="5" id="KW-1185">Reference proteome</keyword>
<comment type="caution">
    <text evidence="4">The sequence shown here is derived from an EMBL/GenBank/DDBJ whole genome shotgun (WGS) entry which is preliminary data.</text>
</comment>
<dbReference type="EMBL" id="JAFFZE010000004">
    <property type="protein sequence ID" value="MCT2582039.1"/>
    <property type="molecule type" value="Genomic_DNA"/>
</dbReference>
<dbReference type="PANTHER" id="PTHR11835:SF34">
    <property type="entry name" value="ISOCITRATE DEHYDROGENASE [NAD] SUBUNIT ALPHA, MITOCHONDRIAL"/>
    <property type="match status" value="1"/>
</dbReference>
<dbReference type="Gene3D" id="3.40.718.10">
    <property type="entry name" value="Isopropylmalate Dehydrogenase"/>
    <property type="match status" value="1"/>
</dbReference>
<proteinExistence type="inferred from homology"/>
<feature type="domain" description="Isopropylmalate dehydrogenase-like" evidence="3">
    <location>
        <begin position="4"/>
        <end position="347"/>
    </location>
</feature>
<name>A0ABT2J409_9PSEU</name>
<dbReference type="PANTHER" id="PTHR11835">
    <property type="entry name" value="DECARBOXYLATING DEHYDROGENASES-ISOCITRATE, ISOPROPYLMALATE, TARTRATE"/>
    <property type="match status" value="1"/>
</dbReference>
<evidence type="ECO:0000259" key="3">
    <source>
        <dbReference type="SMART" id="SM01329"/>
    </source>
</evidence>
<comment type="similarity">
    <text evidence="1">Belongs to the isocitrate and isopropylmalate dehydrogenases family.</text>
</comment>
<evidence type="ECO:0000313" key="4">
    <source>
        <dbReference type="EMBL" id="MCT2582039.1"/>
    </source>
</evidence>
<evidence type="ECO:0000256" key="2">
    <source>
        <dbReference type="ARBA" id="ARBA00023002"/>
    </source>
</evidence>
<reference evidence="4 5" key="1">
    <citation type="submission" date="2021-02" db="EMBL/GenBank/DDBJ databases">
        <title>Actinophytocola xerophila sp. nov., isolated from soil of cotton cropping field.</title>
        <authorList>
            <person name="Huang R."/>
            <person name="Chen X."/>
            <person name="Ge X."/>
            <person name="Liu W."/>
        </authorList>
    </citation>
    <scope>NUCLEOTIDE SEQUENCE [LARGE SCALE GENOMIC DNA]</scope>
    <source>
        <strain evidence="4 5">S1-96</strain>
    </source>
</reference>
<evidence type="ECO:0000313" key="5">
    <source>
        <dbReference type="Proteomes" id="UP001156441"/>
    </source>
</evidence>
<keyword evidence="2" id="KW-0560">Oxidoreductase</keyword>
<accession>A0ABT2J409</accession>
<dbReference type="Proteomes" id="UP001156441">
    <property type="component" value="Unassembled WGS sequence"/>
</dbReference>
<dbReference type="PROSITE" id="PS00470">
    <property type="entry name" value="IDH_IMDH"/>
    <property type="match status" value="1"/>
</dbReference>
<dbReference type="Pfam" id="PF00180">
    <property type="entry name" value="Iso_dh"/>
    <property type="match status" value="1"/>
</dbReference>
<dbReference type="SUPFAM" id="SSF53659">
    <property type="entry name" value="Isocitrate/Isopropylmalate dehydrogenase-like"/>
    <property type="match status" value="1"/>
</dbReference>
<dbReference type="InterPro" id="IPR019818">
    <property type="entry name" value="IsoCit/isopropylmalate_DH_CS"/>
</dbReference>
<dbReference type="RefSeq" id="WP_260189392.1">
    <property type="nucleotide sequence ID" value="NZ_JAFFZE010000004.1"/>
</dbReference>
<gene>
    <name evidence="4" type="ORF">JT362_02740</name>
</gene>
<evidence type="ECO:0000256" key="1">
    <source>
        <dbReference type="ARBA" id="ARBA00007769"/>
    </source>
</evidence>